<proteinExistence type="predicted"/>
<name>A0A9P7EGC8_9AGAM</name>
<gene>
    <name evidence="2" type="ORF">BJ212DRAFT_1297394</name>
</gene>
<keyword evidence="1" id="KW-0732">Signal</keyword>
<dbReference type="EMBL" id="JABBWG010000007">
    <property type="protein sequence ID" value="KAG1820908.1"/>
    <property type="molecule type" value="Genomic_DNA"/>
</dbReference>
<sequence length="178" mass="19059">MTFSSVPLFNFLLCPCMQVMCSSRIQLVVQAPVAHGWKGHVREHPVGQPWMSGGLGGALQIHSPHYQACGRRDPHMGEEMRVPAVSKDDGSIFGGTLGIVGDLLEEGMVARILGYHSSLGKNLKKLHCGCWWRDVNMIVSETARPQMAPGIFGSCKAAANNILSMGTVGNVKGSGTNS</sequence>
<dbReference type="AlphaFoldDB" id="A0A9P7EGC8"/>
<accession>A0A9P7EGC8</accession>
<dbReference type="RefSeq" id="XP_041195975.1">
    <property type="nucleotide sequence ID" value="XM_041332586.1"/>
</dbReference>
<dbReference type="GeneID" id="64626603"/>
<dbReference type="Proteomes" id="UP000807769">
    <property type="component" value="Unassembled WGS sequence"/>
</dbReference>
<feature type="signal peptide" evidence="1">
    <location>
        <begin position="1"/>
        <end position="22"/>
    </location>
</feature>
<feature type="chain" id="PRO_5040144222" evidence="1">
    <location>
        <begin position="23"/>
        <end position="178"/>
    </location>
</feature>
<evidence type="ECO:0000313" key="2">
    <source>
        <dbReference type="EMBL" id="KAG1820908.1"/>
    </source>
</evidence>
<comment type="caution">
    <text evidence="2">The sequence shown here is derived from an EMBL/GenBank/DDBJ whole genome shotgun (WGS) entry which is preliminary data.</text>
</comment>
<reference evidence="2" key="1">
    <citation type="journal article" date="2020" name="New Phytol.">
        <title>Comparative genomics reveals dynamic genome evolution in host specialist ectomycorrhizal fungi.</title>
        <authorList>
            <person name="Lofgren L.A."/>
            <person name="Nguyen N.H."/>
            <person name="Vilgalys R."/>
            <person name="Ruytinx J."/>
            <person name="Liao H.L."/>
            <person name="Branco S."/>
            <person name="Kuo A."/>
            <person name="LaButti K."/>
            <person name="Lipzen A."/>
            <person name="Andreopoulos W."/>
            <person name="Pangilinan J."/>
            <person name="Riley R."/>
            <person name="Hundley H."/>
            <person name="Na H."/>
            <person name="Barry K."/>
            <person name="Grigoriev I.V."/>
            <person name="Stajich J.E."/>
            <person name="Kennedy P.G."/>
        </authorList>
    </citation>
    <scope>NUCLEOTIDE SEQUENCE</scope>
    <source>
        <strain evidence="2">MN1</strain>
    </source>
</reference>
<organism evidence="2 3">
    <name type="scientific">Suillus subaureus</name>
    <dbReference type="NCBI Taxonomy" id="48587"/>
    <lineage>
        <taxon>Eukaryota</taxon>
        <taxon>Fungi</taxon>
        <taxon>Dikarya</taxon>
        <taxon>Basidiomycota</taxon>
        <taxon>Agaricomycotina</taxon>
        <taxon>Agaricomycetes</taxon>
        <taxon>Agaricomycetidae</taxon>
        <taxon>Boletales</taxon>
        <taxon>Suillineae</taxon>
        <taxon>Suillaceae</taxon>
        <taxon>Suillus</taxon>
    </lineage>
</organism>
<evidence type="ECO:0000256" key="1">
    <source>
        <dbReference type="SAM" id="SignalP"/>
    </source>
</evidence>
<protein>
    <submittedName>
        <fullName evidence="2">Uncharacterized protein</fullName>
    </submittedName>
</protein>
<evidence type="ECO:0000313" key="3">
    <source>
        <dbReference type="Proteomes" id="UP000807769"/>
    </source>
</evidence>
<keyword evidence="3" id="KW-1185">Reference proteome</keyword>
<dbReference type="OrthoDB" id="10658499at2759"/>